<name>A0ACD5G6J7_BORAD</name>
<evidence type="ECO:0000313" key="1">
    <source>
        <dbReference type="EMBL" id="XOU13267.1"/>
    </source>
</evidence>
<proteinExistence type="predicted"/>
<dbReference type="Proteomes" id="UP001305787">
    <property type="component" value="Plasmid lp28-8"/>
</dbReference>
<evidence type="ECO:0000313" key="2">
    <source>
        <dbReference type="Proteomes" id="UP001305787"/>
    </source>
</evidence>
<accession>A0ACD5G6J7</accession>
<keyword evidence="2" id="KW-1185">Reference proteome</keyword>
<keyword evidence="1" id="KW-0614">Plasmid</keyword>
<dbReference type="EMBL" id="CP179265">
    <property type="protein sequence ID" value="XOU13267.1"/>
    <property type="molecule type" value="Genomic_DNA"/>
</dbReference>
<gene>
    <name evidence="1" type="ORF">QIA45_05155</name>
</gene>
<protein>
    <submittedName>
        <fullName evidence="1">Plasmid partition family protein</fullName>
    </submittedName>
</protein>
<reference evidence="1" key="1">
    <citation type="submission" date="2024-11" db="EMBL/GenBank/DDBJ databases">
        <title>Sequencing of Borrelia variable plasmids from multiple Borrelia sensu lato isolates.</title>
        <authorList>
            <person name="Mongodin E.F."/>
            <person name="Rudenko N."/>
            <person name="Fraser C.M."/>
            <person name="Schutzer S."/>
            <person name="Luft B."/>
            <person name="Morgan R."/>
            <person name="Casjens S."/>
            <person name="Qiu W."/>
        </authorList>
    </citation>
    <scope>NUCLEOTIDE SEQUENCE</scope>
    <source>
        <strain evidence="1">21038</strain>
    </source>
</reference>
<sequence length="81" mass="9891">MAYIMPYKKQGLSEINQENMNKTNKENTPIRILIKKYELYDFCKKDTKSIYFILKEIFKNKKDILSEIMIKYDNCKKKRNK</sequence>
<geneLocation type="plasmid" evidence="1 2">
    <name>lp28-8</name>
</geneLocation>
<organism evidence="1 2">
    <name type="scientific">Borrelia andersonii</name>
    <name type="common">Borreliella andersonii</name>
    <dbReference type="NCBI Taxonomy" id="42109"/>
    <lineage>
        <taxon>Bacteria</taxon>
        <taxon>Pseudomonadati</taxon>
        <taxon>Spirochaetota</taxon>
        <taxon>Spirochaetia</taxon>
        <taxon>Spirochaetales</taxon>
        <taxon>Borreliaceae</taxon>
        <taxon>Borreliella</taxon>
    </lineage>
</organism>